<reference evidence="1" key="1">
    <citation type="submission" date="2021-02" db="EMBL/GenBank/DDBJ databases">
        <authorList>
            <consortium name="DOE Joint Genome Institute"/>
            <person name="Ahrendt S."/>
            <person name="Looney B.P."/>
            <person name="Miyauchi S."/>
            <person name="Morin E."/>
            <person name="Drula E."/>
            <person name="Courty P.E."/>
            <person name="Chicoki N."/>
            <person name="Fauchery L."/>
            <person name="Kohler A."/>
            <person name="Kuo A."/>
            <person name="Labutti K."/>
            <person name="Pangilinan J."/>
            <person name="Lipzen A."/>
            <person name="Riley R."/>
            <person name="Andreopoulos W."/>
            <person name="He G."/>
            <person name="Johnson J."/>
            <person name="Barry K.W."/>
            <person name="Grigoriev I.V."/>
            <person name="Nagy L."/>
            <person name="Hibbett D."/>
            <person name="Henrissat B."/>
            <person name="Matheny P.B."/>
            <person name="Labbe J."/>
            <person name="Martin F."/>
        </authorList>
    </citation>
    <scope>NUCLEOTIDE SEQUENCE</scope>
    <source>
        <strain evidence="1">FP105234-sp</strain>
    </source>
</reference>
<accession>A0ACB8S5A8</accession>
<reference evidence="1" key="2">
    <citation type="journal article" date="2022" name="New Phytol.">
        <title>Evolutionary transition to the ectomycorrhizal habit in the genomes of a hyperdiverse lineage of mushroom-forming fungi.</title>
        <authorList>
            <person name="Looney B."/>
            <person name="Miyauchi S."/>
            <person name="Morin E."/>
            <person name="Drula E."/>
            <person name="Courty P.E."/>
            <person name="Kohler A."/>
            <person name="Kuo A."/>
            <person name="LaButti K."/>
            <person name="Pangilinan J."/>
            <person name="Lipzen A."/>
            <person name="Riley R."/>
            <person name="Andreopoulos W."/>
            <person name="He G."/>
            <person name="Johnson J."/>
            <person name="Nolan M."/>
            <person name="Tritt A."/>
            <person name="Barry K.W."/>
            <person name="Grigoriev I.V."/>
            <person name="Nagy L.G."/>
            <person name="Hibbett D."/>
            <person name="Henrissat B."/>
            <person name="Matheny P.B."/>
            <person name="Labbe J."/>
            <person name="Martin F.M."/>
        </authorList>
    </citation>
    <scope>NUCLEOTIDE SEQUENCE</scope>
    <source>
        <strain evidence="1">FP105234-sp</strain>
    </source>
</reference>
<comment type="caution">
    <text evidence="1">The sequence shown here is derived from an EMBL/GenBank/DDBJ whole genome shotgun (WGS) entry which is preliminary data.</text>
</comment>
<evidence type="ECO:0000313" key="2">
    <source>
        <dbReference type="Proteomes" id="UP000814033"/>
    </source>
</evidence>
<sequence>MDSDTDSDSEVAYNTNHCHVHAADFVEASTQLEPTSRFFRIQDALRALQERRLQPEAVDSFDYETIGSASSTILRFLDSVVTAPKAKGLSHDLIDDFIAIGMCSMYSVAISLLKCMRLSIVEPSSMSQLFDYRRAFHAIAARNLPPGPTSSVVVCWVDVVLTKLVEAIVVVAGGANPHGRENGMTGSLAQQKENEALTTASQLPQSWSGVLDLMTSDWASPAVVRMALRLTFAAYIIHPQLTGKNVLAGSITEFSNMQQVVHTFTSRFSMTSWGGHNIGRTPKPFSICLQDRTSFAMMVVLYAASARTRNSQNCSPASEPYTQTLVLGLIQAVMHHDAAPADVSPLTPFTSLDLAQTILCSWGDTVPRCWEIWSDPRCTGVESVSHLTSTWLYHLEAPCGRSPTNAWAAEFLTALAVNPGAAEIALVQLLHHAVTSWPSSAAGFAVVGKACWGIAQLLNSSHTWHIKATPALTRCLLVAFLLCTRCEEEYDIQSTILEALTYVDHTTLRASLKALLGEDSAAFAVKLDNVVASFRRDLHAATKSSVSLSLPECRSIASVTNLLALLWCKTALVIPQRPTSSTFLATLVKYLSCQADSPFEALTCALLTAVATLGIRPAGTVSKIWDDEMLWGLAISRGRKSLLAACNCSTSIILSSQNSLDFCNRF</sequence>
<dbReference type="Proteomes" id="UP000814033">
    <property type="component" value="Unassembled WGS sequence"/>
</dbReference>
<proteinExistence type="predicted"/>
<keyword evidence="2" id="KW-1185">Reference proteome</keyword>
<organism evidence="1 2">
    <name type="scientific">Auriscalpium vulgare</name>
    <dbReference type="NCBI Taxonomy" id="40419"/>
    <lineage>
        <taxon>Eukaryota</taxon>
        <taxon>Fungi</taxon>
        <taxon>Dikarya</taxon>
        <taxon>Basidiomycota</taxon>
        <taxon>Agaricomycotina</taxon>
        <taxon>Agaricomycetes</taxon>
        <taxon>Russulales</taxon>
        <taxon>Auriscalpiaceae</taxon>
        <taxon>Auriscalpium</taxon>
    </lineage>
</organism>
<protein>
    <submittedName>
        <fullName evidence="1">Uncharacterized protein</fullName>
    </submittedName>
</protein>
<dbReference type="EMBL" id="MU275850">
    <property type="protein sequence ID" value="KAI0051744.1"/>
    <property type="molecule type" value="Genomic_DNA"/>
</dbReference>
<gene>
    <name evidence="1" type="ORF">FA95DRAFT_201272</name>
</gene>
<evidence type="ECO:0000313" key="1">
    <source>
        <dbReference type="EMBL" id="KAI0051744.1"/>
    </source>
</evidence>
<name>A0ACB8S5A8_9AGAM</name>